<comment type="caution">
    <text evidence="1">The sequence shown here is derived from an EMBL/GenBank/DDBJ whole genome shotgun (WGS) entry which is preliminary data.</text>
</comment>
<evidence type="ECO:0000313" key="1">
    <source>
        <dbReference type="EMBL" id="KAI9913819.1"/>
    </source>
</evidence>
<proteinExistence type="predicted"/>
<organism evidence="1 2">
    <name type="scientific">Peronosclerospora sorghi</name>
    <dbReference type="NCBI Taxonomy" id="230839"/>
    <lineage>
        <taxon>Eukaryota</taxon>
        <taxon>Sar</taxon>
        <taxon>Stramenopiles</taxon>
        <taxon>Oomycota</taxon>
        <taxon>Peronosporomycetes</taxon>
        <taxon>Peronosporales</taxon>
        <taxon>Peronosporaceae</taxon>
        <taxon>Peronosclerospora</taxon>
    </lineage>
</organism>
<protein>
    <submittedName>
        <fullName evidence="1">Uncharacterized protein</fullName>
    </submittedName>
</protein>
<reference evidence="1 2" key="1">
    <citation type="journal article" date="2022" name="bioRxiv">
        <title>The genome of the oomycete Peronosclerospora sorghi, a cosmopolitan pathogen of maize and sorghum, is inflated with dispersed pseudogenes.</title>
        <authorList>
            <person name="Fletcher K."/>
            <person name="Martin F."/>
            <person name="Isakeit T."/>
            <person name="Cavanaugh K."/>
            <person name="Magill C."/>
            <person name="Michelmore R."/>
        </authorList>
    </citation>
    <scope>NUCLEOTIDE SEQUENCE [LARGE SCALE GENOMIC DNA]</scope>
    <source>
        <strain evidence="1">P6</strain>
    </source>
</reference>
<accession>A0ACC0W6U5</accession>
<evidence type="ECO:0000313" key="2">
    <source>
        <dbReference type="Proteomes" id="UP001163321"/>
    </source>
</evidence>
<sequence length="181" mass="20124">MSQREHVGLHCGQKHAEDPFARTWHEPIPQSVRFVHESSVSPHVSPVYPGPQMHFPLSVSQVLSFWHARSFVQQVQHWLGFPFLPSTSFPSNPFLNTLPIYTITARAIINIAGIGNLFLALVTLRTSITHACSFAEFTSALVRTGAVRQNHHQQSSPLDKFSSRQAGSFAVLGVQLEMTSP</sequence>
<dbReference type="Proteomes" id="UP001163321">
    <property type="component" value="Chromosome 4"/>
</dbReference>
<dbReference type="EMBL" id="CM047583">
    <property type="protein sequence ID" value="KAI9913819.1"/>
    <property type="molecule type" value="Genomic_DNA"/>
</dbReference>
<gene>
    <name evidence="1" type="ORF">PsorP6_004897</name>
</gene>
<name>A0ACC0W6U5_9STRA</name>
<keyword evidence="2" id="KW-1185">Reference proteome</keyword>